<evidence type="ECO:0000313" key="2">
    <source>
        <dbReference type="EMBL" id="GGS81787.1"/>
    </source>
</evidence>
<keyword evidence="3" id="KW-1185">Reference proteome</keyword>
<protein>
    <submittedName>
        <fullName evidence="2">Uncharacterized protein</fullName>
    </submittedName>
</protein>
<name>A0ABQ2TNY1_STRBA</name>
<dbReference type="EMBL" id="BMSZ01000029">
    <property type="protein sequence ID" value="GGS81787.1"/>
    <property type="molecule type" value="Genomic_DNA"/>
</dbReference>
<sequence length="144" mass="15970">MTTESAVLCIFTRLRRSQPFPPSCRPRAVRGAEQFFVNDRMTWLACTTGEELPVCAFDADDLPGPIGFLLWSDDPSAHTQTLGRPRAVMWCRAGLTLRIFVLDGVGLYRRTLEELGSQADASWPARSGARSPATWPSASARRSR</sequence>
<evidence type="ECO:0000313" key="3">
    <source>
        <dbReference type="Proteomes" id="UP000659767"/>
    </source>
</evidence>
<dbReference type="RefSeq" id="WP_199889800.1">
    <property type="nucleotide sequence ID" value="NZ_BMSZ01000029.1"/>
</dbReference>
<reference evidence="3" key="1">
    <citation type="journal article" date="2019" name="Int. J. Syst. Evol. Microbiol.">
        <title>The Global Catalogue of Microorganisms (GCM) 10K type strain sequencing project: providing services to taxonomists for standard genome sequencing and annotation.</title>
        <authorList>
            <consortium name="The Broad Institute Genomics Platform"/>
            <consortium name="The Broad Institute Genome Sequencing Center for Infectious Disease"/>
            <person name="Wu L."/>
            <person name="Ma J."/>
        </authorList>
    </citation>
    <scope>NUCLEOTIDE SEQUENCE [LARGE SCALE GENOMIC DNA]</scope>
    <source>
        <strain evidence="3">JCM 4350</strain>
    </source>
</reference>
<organism evidence="2 3">
    <name type="scientific">Streptomyces badius</name>
    <dbReference type="NCBI Taxonomy" id="1941"/>
    <lineage>
        <taxon>Bacteria</taxon>
        <taxon>Bacillati</taxon>
        <taxon>Actinomycetota</taxon>
        <taxon>Actinomycetes</taxon>
        <taxon>Kitasatosporales</taxon>
        <taxon>Streptomycetaceae</taxon>
        <taxon>Streptomyces</taxon>
    </lineage>
</organism>
<dbReference type="Proteomes" id="UP000659767">
    <property type="component" value="Unassembled WGS sequence"/>
</dbReference>
<proteinExistence type="predicted"/>
<gene>
    <name evidence="2" type="ORF">GCM10010253_65590</name>
</gene>
<evidence type="ECO:0000256" key="1">
    <source>
        <dbReference type="SAM" id="MobiDB-lite"/>
    </source>
</evidence>
<feature type="region of interest" description="Disordered" evidence="1">
    <location>
        <begin position="120"/>
        <end position="144"/>
    </location>
</feature>
<accession>A0ABQ2TNY1</accession>
<comment type="caution">
    <text evidence="2">The sequence shown here is derived from an EMBL/GenBank/DDBJ whole genome shotgun (WGS) entry which is preliminary data.</text>
</comment>